<gene>
    <name evidence="1" type="ORF">MNBD_ALPHA08-25</name>
</gene>
<protein>
    <submittedName>
        <fullName evidence="1">Uncharacterized protein YunG</fullName>
    </submittedName>
</protein>
<dbReference type="EMBL" id="UOEC01000116">
    <property type="protein sequence ID" value="VAV94295.1"/>
    <property type="molecule type" value="Genomic_DNA"/>
</dbReference>
<name>A0A3B0SH77_9ZZZZ</name>
<dbReference type="Pfam" id="PF24585">
    <property type="entry name" value="YunG"/>
    <property type="match status" value="1"/>
</dbReference>
<sequence length="118" mass="13077">MGNKNNSKLQEALFSAWSLQSSTRWQSDNPALGQCGVTALVAQDNLGGVILKTRYGDLWHFYNLIEGVSVDFTASQFDDKITYDDIPANREEAFADTNKDQYDYLSSAVGLKVSSNTQ</sequence>
<organism evidence="1">
    <name type="scientific">hydrothermal vent metagenome</name>
    <dbReference type="NCBI Taxonomy" id="652676"/>
    <lineage>
        <taxon>unclassified sequences</taxon>
        <taxon>metagenomes</taxon>
        <taxon>ecological metagenomes</taxon>
    </lineage>
</organism>
<evidence type="ECO:0000313" key="1">
    <source>
        <dbReference type="EMBL" id="VAV94295.1"/>
    </source>
</evidence>
<dbReference type="AlphaFoldDB" id="A0A3B0SH77"/>
<dbReference type="InterPro" id="IPR056238">
    <property type="entry name" value="YunG-like"/>
</dbReference>
<accession>A0A3B0SH77</accession>
<reference evidence="1" key="1">
    <citation type="submission" date="2018-06" db="EMBL/GenBank/DDBJ databases">
        <authorList>
            <person name="Zhirakovskaya E."/>
        </authorList>
    </citation>
    <scope>NUCLEOTIDE SEQUENCE</scope>
</reference>
<proteinExistence type="predicted"/>